<keyword evidence="3" id="KW-1003">Cell membrane</keyword>
<dbReference type="Ensembl" id="ENSOGAT00000006647.2">
    <property type="protein sequence ID" value="ENSOGAP00000005943.2"/>
    <property type="gene ID" value="ENSOGAG00000006646.2"/>
</dbReference>
<evidence type="ECO:0000256" key="18">
    <source>
        <dbReference type="SAM" id="Phobius"/>
    </source>
</evidence>
<comment type="subcellular location">
    <subcellularLocation>
        <location evidence="1">Cell membrane</location>
        <topology evidence="1">Single-pass type I membrane protein</topology>
    </subcellularLocation>
</comment>
<evidence type="ECO:0000256" key="17">
    <source>
        <dbReference type="ARBA" id="ARBA00071044"/>
    </source>
</evidence>
<name>H0WUM0_OTOGA</name>
<dbReference type="PROSITE" id="PS50853">
    <property type="entry name" value="FN3"/>
    <property type="match status" value="1"/>
</dbReference>
<keyword evidence="10 18" id="KW-1133">Transmembrane helix</keyword>
<keyword evidence="5" id="KW-0399">Innate immunity</keyword>
<proteinExistence type="inferred from homology"/>
<evidence type="ECO:0000256" key="8">
    <source>
        <dbReference type="ARBA" id="ARBA00022737"/>
    </source>
</evidence>
<dbReference type="GO" id="GO:0045087">
    <property type="term" value="P:innate immune response"/>
    <property type="evidence" value="ECO:0007669"/>
    <property type="project" value="UniProtKB-KW"/>
</dbReference>
<dbReference type="FunFam" id="2.60.40.10:FF:001364">
    <property type="entry name" value="Interleukin 23 receptor"/>
    <property type="match status" value="1"/>
</dbReference>
<evidence type="ECO:0000256" key="13">
    <source>
        <dbReference type="ARBA" id="ARBA00023180"/>
    </source>
</evidence>
<evidence type="ECO:0000256" key="4">
    <source>
        <dbReference type="ARBA" id="ARBA00022553"/>
    </source>
</evidence>
<evidence type="ECO:0000256" key="7">
    <source>
        <dbReference type="ARBA" id="ARBA00022729"/>
    </source>
</evidence>
<evidence type="ECO:0000256" key="16">
    <source>
        <dbReference type="ARBA" id="ARBA00064599"/>
    </source>
</evidence>
<evidence type="ECO:0000256" key="11">
    <source>
        <dbReference type="ARBA" id="ARBA00023136"/>
    </source>
</evidence>
<organism evidence="20 21">
    <name type="scientific">Otolemur garnettii</name>
    <name type="common">Small-eared galago</name>
    <name type="synonym">Garnett's greater bushbaby</name>
    <dbReference type="NCBI Taxonomy" id="30611"/>
    <lineage>
        <taxon>Eukaryota</taxon>
        <taxon>Metazoa</taxon>
        <taxon>Chordata</taxon>
        <taxon>Craniata</taxon>
        <taxon>Vertebrata</taxon>
        <taxon>Euteleostomi</taxon>
        <taxon>Mammalia</taxon>
        <taxon>Eutheria</taxon>
        <taxon>Euarchontoglires</taxon>
        <taxon>Primates</taxon>
        <taxon>Strepsirrhini</taxon>
        <taxon>Lorisiformes</taxon>
        <taxon>Galagidae</taxon>
        <taxon>Otolemur</taxon>
    </lineage>
</organism>
<comment type="subunit">
    <text evidence="16">Heterodimer with IL12RB1. In presence of IL23, the heterodimer forms the IL23 receptor. Interacts with JAK2 and in presence of IL23 with STAT3.</text>
</comment>
<keyword evidence="6 18" id="KW-0812">Transmembrane</keyword>
<feature type="domain" description="Fibronectin type-III" evidence="19">
    <location>
        <begin position="34"/>
        <end position="129"/>
    </location>
</feature>
<evidence type="ECO:0000313" key="20">
    <source>
        <dbReference type="Ensembl" id="ENSOGAP00000005943.2"/>
    </source>
</evidence>
<dbReference type="InterPro" id="IPR052672">
    <property type="entry name" value="Type1_Cytokine_Rcpt_Type2"/>
</dbReference>
<keyword evidence="11 18" id="KW-0472">Membrane</keyword>
<dbReference type="Proteomes" id="UP000005225">
    <property type="component" value="Unassembled WGS sequence"/>
</dbReference>
<dbReference type="InParanoid" id="H0WUM0"/>
<comment type="similarity">
    <text evidence="2">Belongs to the type I cytokine receptor family. Type 2 subfamily.</text>
</comment>
<dbReference type="GeneTree" id="ENSGT00530000064198"/>
<dbReference type="STRING" id="30611.ENSOGAP00000005943"/>
<dbReference type="AlphaFoldDB" id="H0WUM0"/>
<keyword evidence="4" id="KW-0597">Phosphoprotein</keyword>
<dbReference type="eggNOG" id="ENOG502QUIH">
    <property type="taxonomic scope" value="Eukaryota"/>
</dbReference>
<dbReference type="FunFam" id="2.60.40.10:FF:001392">
    <property type="entry name" value="Interleukin 23 receptor"/>
    <property type="match status" value="1"/>
</dbReference>
<dbReference type="EMBL" id="AAQR03024292">
    <property type="status" value="NOT_ANNOTATED_CDS"/>
    <property type="molecule type" value="Genomic_DNA"/>
</dbReference>
<feature type="transmembrane region" description="Helical" evidence="18">
    <location>
        <begin position="262"/>
        <end position="284"/>
    </location>
</feature>
<evidence type="ECO:0000256" key="3">
    <source>
        <dbReference type="ARBA" id="ARBA00022475"/>
    </source>
</evidence>
<dbReference type="PANTHER" id="PTHR48423:SF2">
    <property type="entry name" value="INTERLEUKIN-12 RECEPTOR SUBUNIT BETA-2"/>
    <property type="match status" value="1"/>
</dbReference>
<evidence type="ECO:0000256" key="9">
    <source>
        <dbReference type="ARBA" id="ARBA00022859"/>
    </source>
</evidence>
<dbReference type="EMBL" id="AAQR03024293">
    <property type="status" value="NOT_ANNOTATED_CDS"/>
    <property type="molecule type" value="Genomic_DNA"/>
</dbReference>
<keyword evidence="14" id="KW-0395">Inflammatory response</keyword>
<reference evidence="20" key="3">
    <citation type="submission" date="2025-09" db="UniProtKB">
        <authorList>
            <consortium name="Ensembl"/>
        </authorList>
    </citation>
    <scope>IDENTIFICATION</scope>
</reference>
<dbReference type="EMBL" id="AAQR03024295">
    <property type="status" value="NOT_ANNOTATED_CDS"/>
    <property type="molecule type" value="Genomic_DNA"/>
</dbReference>
<sequence>EPHASVYCTAECPGRFGETLICGEDISSGYPPDSPDGVTCVIYENSGSMTCSWDTGTLTYVDTKYVLHVKSLETEEEQQYLTSSCINISTDSLQGGKEYLVWVRAVNALGTGESKHLQIHLDDIVIPSAPIISRAENIDTPVPKTVIHWNSQARIERVSCEMRHKAGTDQTWNVKKFDTNLTYVQQSEFYLEPNTKYAFQVRCREAGRRFWQPWSLPFFHKTPEIVSQVTLKSFQHDSQNAGLLIASISKGRPTPVDGRQDIGLLSGMVTCAVTLSILALVGMFNRSLRTG</sequence>
<keyword evidence="9" id="KW-0391">Immunity</keyword>
<reference evidence="20" key="2">
    <citation type="submission" date="2025-08" db="UniProtKB">
        <authorList>
            <consortium name="Ensembl"/>
        </authorList>
    </citation>
    <scope>IDENTIFICATION</scope>
</reference>
<keyword evidence="21" id="KW-1185">Reference proteome</keyword>
<keyword evidence="13" id="KW-0325">Glycoprotein</keyword>
<dbReference type="InterPro" id="IPR036116">
    <property type="entry name" value="FN3_sf"/>
</dbReference>
<evidence type="ECO:0000256" key="12">
    <source>
        <dbReference type="ARBA" id="ARBA00023170"/>
    </source>
</evidence>
<dbReference type="GO" id="GO:0005886">
    <property type="term" value="C:plasma membrane"/>
    <property type="evidence" value="ECO:0007669"/>
    <property type="project" value="UniProtKB-SubCell"/>
</dbReference>
<dbReference type="GO" id="GO:0006954">
    <property type="term" value="P:inflammatory response"/>
    <property type="evidence" value="ECO:0007669"/>
    <property type="project" value="UniProtKB-KW"/>
</dbReference>
<evidence type="ECO:0000256" key="15">
    <source>
        <dbReference type="ARBA" id="ARBA00058776"/>
    </source>
</evidence>
<dbReference type="HOGENOM" id="CLU_083518_0_0_1"/>
<keyword evidence="12" id="KW-0675">Receptor</keyword>
<reference evidence="21" key="1">
    <citation type="submission" date="2011-03" db="EMBL/GenBank/DDBJ databases">
        <title>Version 3 of the genome sequence of Otolemur garnettii (Bushbaby).</title>
        <authorList>
            <consortium name="The Broad Institute Genome Sequencing Platform"/>
            <person name="Di Palma F."/>
            <person name="Johnson J."/>
            <person name="Lander E.S."/>
            <person name="Lindblad-Toh K."/>
            <person name="Jaffe D.B."/>
            <person name="Gnerre S."/>
            <person name="MacCallum I."/>
            <person name="Przybylski D."/>
            <person name="Ribeiro F.J."/>
            <person name="Burton J.N."/>
            <person name="Walker B.J."/>
            <person name="Sharpe T."/>
            <person name="Hall G."/>
        </authorList>
    </citation>
    <scope>NUCLEOTIDE SEQUENCE [LARGE SCALE GENOMIC DNA]</scope>
</reference>
<protein>
    <recommendedName>
        <fullName evidence="17">Interleukin-23 receptor</fullName>
    </recommendedName>
</protein>
<evidence type="ECO:0000256" key="6">
    <source>
        <dbReference type="ARBA" id="ARBA00022692"/>
    </source>
</evidence>
<dbReference type="OMA" id="ANECIRI"/>
<dbReference type="EMBL" id="AAQR03024291">
    <property type="status" value="NOT_ANNOTATED_CDS"/>
    <property type="molecule type" value="Genomic_DNA"/>
</dbReference>
<evidence type="ECO:0000313" key="21">
    <source>
        <dbReference type="Proteomes" id="UP000005225"/>
    </source>
</evidence>
<dbReference type="Gene3D" id="2.60.40.10">
    <property type="entry name" value="Immunoglobulins"/>
    <property type="match status" value="2"/>
</dbReference>
<evidence type="ECO:0000256" key="14">
    <source>
        <dbReference type="ARBA" id="ARBA00023198"/>
    </source>
</evidence>
<evidence type="ECO:0000256" key="10">
    <source>
        <dbReference type="ARBA" id="ARBA00022989"/>
    </source>
</evidence>
<evidence type="ECO:0000256" key="1">
    <source>
        <dbReference type="ARBA" id="ARBA00004251"/>
    </source>
</evidence>
<dbReference type="SUPFAM" id="SSF49265">
    <property type="entry name" value="Fibronectin type III"/>
    <property type="match status" value="2"/>
</dbReference>
<dbReference type="CDD" id="cd00063">
    <property type="entry name" value="FN3"/>
    <property type="match status" value="1"/>
</dbReference>
<evidence type="ECO:0000259" key="19">
    <source>
        <dbReference type="PROSITE" id="PS50853"/>
    </source>
</evidence>
<keyword evidence="8" id="KW-0677">Repeat</keyword>
<comment type="function">
    <text evidence="15">Associates with IL12RB1 to form the interleukin-23 receptor. Binds IL23 and mediates T-cells, NK cells and possibly certain macrophage/myeloid cells stimulation probably through activation of the Jak-Stat signaling cascade. IL23 functions in innate and adaptive immunity and may participate in acute response to infection in peripheral tissues. IL23 may be responsible for autoimmune inflammatory diseases and be important for tumorigenesis.</text>
</comment>
<evidence type="ECO:0000256" key="5">
    <source>
        <dbReference type="ARBA" id="ARBA00022588"/>
    </source>
</evidence>
<keyword evidence="7" id="KW-0732">Signal</keyword>
<evidence type="ECO:0000256" key="2">
    <source>
        <dbReference type="ARBA" id="ARBA00008921"/>
    </source>
</evidence>
<dbReference type="EMBL" id="AAQR03024290">
    <property type="status" value="NOT_ANNOTATED_CDS"/>
    <property type="molecule type" value="Genomic_DNA"/>
</dbReference>
<dbReference type="InterPro" id="IPR003961">
    <property type="entry name" value="FN3_dom"/>
</dbReference>
<accession>H0WUM0</accession>
<dbReference type="InterPro" id="IPR013783">
    <property type="entry name" value="Ig-like_fold"/>
</dbReference>
<dbReference type="SMART" id="SM00060">
    <property type="entry name" value="FN3"/>
    <property type="match status" value="2"/>
</dbReference>
<dbReference type="PANTHER" id="PTHR48423">
    <property type="entry name" value="INTERLEUKIN-27 RECEPTOR SUBUNIT ALPHA"/>
    <property type="match status" value="1"/>
</dbReference>
<dbReference type="EMBL" id="AAQR03024294">
    <property type="status" value="NOT_ANNOTATED_CDS"/>
    <property type="molecule type" value="Genomic_DNA"/>
</dbReference>